<sequence length="221" mass="22502">MRFLTVATLAGQALATAHVAGRVDSATLNGLLTREFRICNLVPVGPNLCERSCGPGYITCISEPTCYNPSRGDVCCSNGKYCEAGSYCTDIGCCEDGLSLEECGAHSRIATVPVPAPTSSRTTDEPTTTKTSSTKPPTTTTTTTDSSSTSSPTSTSTSTSTRTSTQTSTQTSTPPTGTGSQTSPPTPTRTVPPVSGGSLGYGNAPGVLAIIGGIAMLLAFN</sequence>
<name>A0ACC1QKK0_9HYPO</name>
<proteinExistence type="predicted"/>
<comment type="caution">
    <text evidence="1">The sequence shown here is derived from an EMBL/GenBank/DDBJ whole genome shotgun (WGS) entry which is preliminary data.</text>
</comment>
<organism evidence="1 2">
    <name type="scientific">Lecanicillium saksenae</name>
    <dbReference type="NCBI Taxonomy" id="468837"/>
    <lineage>
        <taxon>Eukaryota</taxon>
        <taxon>Fungi</taxon>
        <taxon>Dikarya</taxon>
        <taxon>Ascomycota</taxon>
        <taxon>Pezizomycotina</taxon>
        <taxon>Sordariomycetes</taxon>
        <taxon>Hypocreomycetidae</taxon>
        <taxon>Hypocreales</taxon>
        <taxon>Cordycipitaceae</taxon>
        <taxon>Lecanicillium</taxon>
    </lineage>
</organism>
<reference evidence="1" key="1">
    <citation type="submission" date="2022-07" db="EMBL/GenBank/DDBJ databases">
        <title>Genome Sequence of Lecanicillium saksenae.</title>
        <authorList>
            <person name="Buettner E."/>
        </authorList>
    </citation>
    <scope>NUCLEOTIDE SEQUENCE</scope>
    <source>
        <strain evidence="1">VT-O1</strain>
    </source>
</reference>
<evidence type="ECO:0000313" key="2">
    <source>
        <dbReference type="Proteomes" id="UP001148737"/>
    </source>
</evidence>
<protein>
    <submittedName>
        <fullName evidence="1">Uncharacterized protein</fullName>
    </submittedName>
</protein>
<dbReference type="Proteomes" id="UP001148737">
    <property type="component" value="Unassembled WGS sequence"/>
</dbReference>
<gene>
    <name evidence="1" type="ORF">NLG97_g8539</name>
</gene>
<accession>A0ACC1QKK0</accession>
<evidence type="ECO:0000313" key="1">
    <source>
        <dbReference type="EMBL" id="KAJ3478583.1"/>
    </source>
</evidence>
<dbReference type="EMBL" id="JANAKD010001527">
    <property type="protein sequence ID" value="KAJ3478583.1"/>
    <property type="molecule type" value="Genomic_DNA"/>
</dbReference>
<keyword evidence="2" id="KW-1185">Reference proteome</keyword>